<dbReference type="SUPFAM" id="SSF52540">
    <property type="entry name" value="P-loop containing nucleoside triphosphate hydrolases"/>
    <property type="match status" value="1"/>
</dbReference>
<sequence length="178" mass="20025">MCGSDDPEALWRDLVDAGREPRLILLCGLPGSGKTTLAKHLANEIPAVRLCPDEWMADLGIDLFDEQTRDQLERRLSQHAQELLKLGQSVILEFGFWARSERDEKRLGARALGVPVELHYLAASIDELCRRLDARNGEAEWGTVPITREMLEEYAELFEAPSSDELSLFDEPPPGRRG</sequence>
<accession>A0A5R9FPW9</accession>
<keyword evidence="2" id="KW-1185">Reference proteome</keyword>
<keyword evidence="1" id="KW-0067">ATP-binding</keyword>
<evidence type="ECO:0000313" key="1">
    <source>
        <dbReference type="EMBL" id="TLS42863.1"/>
    </source>
</evidence>
<gene>
    <name evidence="1" type="ORF">FE633_28775</name>
</gene>
<protein>
    <submittedName>
        <fullName evidence="1">ATP-binding protein</fullName>
    </submittedName>
</protein>
<evidence type="ECO:0000313" key="2">
    <source>
        <dbReference type="Proteomes" id="UP000305906"/>
    </source>
</evidence>
<proteinExistence type="predicted"/>
<comment type="caution">
    <text evidence="1">The sequence shown here is derived from an EMBL/GenBank/DDBJ whole genome shotgun (WGS) entry which is preliminary data.</text>
</comment>
<dbReference type="GO" id="GO:0005524">
    <property type="term" value="F:ATP binding"/>
    <property type="evidence" value="ECO:0007669"/>
    <property type="project" value="UniProtKB-KW"/>
</dbReference>
<name>A0A5R9FPW9_9ACTN</name>
<reference evidence="1 2" key="1">
    <citation type="submission" date="2019-05" db="EMBL/GenBank/DDBJ databases">
        <title>Streptomyces sp. NEAU-C151, a novel actinomycete isolated from soil.</title>
        <authorList>
            <person name="Han L."/>
            <person name="Jiang H."/>
        </authorList>
    </citation>
    <scope>NUCLEOTIDE SEQUENCE [LARGE SCALE GENOMIC DNA]</scope>
    <source>
        <strain evidence="1 2">NEAU-C151</strain>
    </source>
</reference>
<dbReference type="Gene3D" id="3.40.50.300">
    <property type="entry name" value="P-loop containing nucleotide triphosphate hydrolases"/>
    <property type="match status" value="1"/>
</dbReference>
<keyword evidence="1" id="KW-0547">Nucleotide-binding</keyword>
<dbReference type="Proteomes" id="UP000305906">
    <property type="component" value="Unassembled WGS sequence"/>
</dbReference>
<dbReference type="AlphaFoldDB" id="A0A5R9FPW9"/>
<organism evidence="1 2">
    <name type="scientific">Streptomyces montanus</name>
    <dbReference type="NCBI Taxonomy" id="2580423"/>
    <lineage>
        <taxon>Bacteria</taxon>
        <taxon>Bacillati</taxon>
        <taxon>Actinomycetota</taxon>
        <taxon>Actinomycetes</taxon>
        <taxon>Kitasatosporales</taxon>
        <taxon>Streptomycetaceae</taxon>
        <taxon>Streptomyces</taxon>
    </lineage>
</organism>
<dbReference type="EMBL" id="VBZC01000036">
    <property type="protein sequence ID" value="TLS42863.1"/>
    <property type="molecule type" value="Genomic_DNA"/>
</dbReference>
<dbReference type="Pfam" id="PF13671">
    <property type="entry name" value="AAA_33"/>
    <property type="match status" value="1"/>
</dbReference>
<dbReference type="InterPro" id="IPR027417">
    <property type="entry name" value="P-loop_NTPase"/>
</dbReference>